<accession>A0ACC2V3P7</accession>
<sequence>MPFEESRMIRHQRQVIEYRSRDNGRSPYQRELEKRCKYYNTLLASFGERGGMIPQRVYSSINGDDNREAEHDVLCVWGLAKWDSEEESDNDMDDEKDDDDNPQEDADHSLQTQTPASKTKKPAKPLIGGSSSASLSTRGSGS</sequence>
<organism evidence="1 2">
    <name type="scientific">Naganishia friedmannii</name>
    <dbReference type="NCBI Taxonomy" id="89922"/>
    <lineage>
        <taxon>Eukaryota</taxon>
        <taxon>Fungi</taxon>
        <taxon>Dikarya</taxon>
        <taxon>Basidiomycota</taxon>
        <taxon>Agaricomycotina</taxon>
        <taxon>Tremellomycetes</taxon>
        <taxon>Filobasidiales</taxon>
        <taxon>Filobasidiaceae</taxon>
        <taxon>Naganishia</taxon>
    </lineage>
</organism>
<proteinExistence type="predicted"/>
<evidence type="ECO:0000313" key="2">
    <source>
        <dbReference type="Proteomes" id="UP001227268"/>
    </source>
</evidence>
<name>A0ACC2V3P7_9TREE</name>
<protein>
    <submittedName>
        <fullName evidence="1">Uncharacterized protein</fullName>
    </submittedName>
</protein>
<comment type="caution">
    <text evidence="1">The sequence shown here is derived from an EMBL/GenBank/DDBJ whole genome shotgun (WGS) entry which is preliminary data.</text>
</comment>
<gene>
    <name evidence="1" type="ORF">QFC21_006335</name>
</gene>
<dbReference type="EMBL" id="JASBWT010000029">
    <property type="protein sequence ID" value="KAJ9093738.1"/>
    <property type="molecule type" value="Genomic_DNA"/>
</dbReference>
<dbReference type="Proteomes" id="UP001227268">
    <property type="component" value="Unassembled WGS sequence"/>
</dbReference>
<reference evidence="1" key="1">
    <citation type="submission" date="2023-04" db="EMBL/GenBank/DDBJ databases">
        <title>Draft Genome sequencing of Naganishia species isolated from polar environments using Oxford Nanopore Technology.</title>
        <authorList>
            <person name="Leo P."/>
            <person name="Venkateswaran K."/>
        </authorList>
    </citation>
    <scope>NUCLEOTIDE SEQUENCE</scope>
    <source>
        <strain evidence="1">MNA-CCFEE 5423</strain>
    </source>
</reference>
<evidence type="ECO:0000313" key="1">
    <source>
        <dbReference type="EMBL" id="KAJ9093738.1"/>
    </source>
</evidence>
<keyword evidence="2" id="KW-1185">Reference proteome</keyword>